<sequence>MVKFGTPANYYVRVRFAGWEDEPERSALYRGVYTVTLNMLPEFTFVDDLSRLGPPWLESSLPPEEDGDLTDPEMVRLALLLHSWYTVTPNVALAGRTERFIRPWAWEDQQQAVVFYVSPAEFAVLLDDLAALADTEAGNVHSVVRRDKVLDHPVIRFIEDRVLTSPLLDPRDLRSAGRTEASKHPEDL</sequence>
<protein>
    <submittedName>
        <fullName evidence="1">Uncharacterized protein</fullName>
    </submittedName>
</protein>
<dbReference type="Proteomes" id="UP000619479">
    <property type="component" value="Unassembled WGS sequence"/>
</dbReference>
<dbReference type="RefSeq" id="WP_203738601.1">
    <property type="nucleotide sequence ID" value="NZ_BAAAUC010000013.1"/>
</dbReference>
<keyword evidence="2" id="KW-1185">Reference proteome</keyword>
<dbReference type="EMBL" id="BOMH01000007">
    <property type="protein sequence ID" value="GID63141.1"/>
    <property type="molecule type" value="Genomic_DNA"/>
</dbReference>
<reference evidence="1" key="1">
    <citation type="submission" date="2021-01" db="EMBL/GenBank/DDBJ databases">
        <title>Whole genome shotgun sequence of Actinoplanes cyaneus NBRC 14990.</title>
        <authorList>
            <person name="Komaki H."/>
            <person name="Tamura T."/>
        </authorList>
    </citation>
    <scope>NUCLEOTIDE SEQUENCE</scope>
    <source>
        <strain evidence="1">NBRC 14990</strain>
    </source>
</reference>
<gene>
    <name evidence="1" type="ORF">Acy02nite_10220</name>
</gene>
<evidence type="ECO:0000313" key="2">
    <source>
        <dbReference type="Proteomes" id="UP000619479"/>
    </source>
</evidence>
<name>A0A919M9L0_9ACTN</name>
<comment type="caution">
    <text evidence="1">The sequence shown here is derived from an EMBL/GenBank/DDBJ whole genome shotgun (WGS) entry which is preliminary data.</text>
</comment>
<proteinExistence type="predicted"/>
<dbReference type="AlphaFoldDB" id="A0A919M9L0"/>
<accession>A0A919M9L0</accession>
<evidence type="ECO:0000313" key="1">
    <source>
        <dbReference type="EMBL" id="GID63141.1"/>
    </source>
</evidence>
<organism evidence="1 2">
    <name type="scientific">Actinoplanes cyaneus</name>
    <dbReference type="NCBI Taxonomy" id="52696"/>
    <lineage>
        <taxon>Bacteria</taxon>
        <taxon>Bacillati</taxon>
        <taxon>Actinomycetota</taxon>
        <taxon>Actinomycetes</taxon>
        <taxon>Micromonosporales</taxon>
        <taxon>Micromonosporaceae</taxon>
        <taxon>Actinoplanes</taxon>
    </lineage>
</organism>